<evidence type="ECO:0000313" key="8">
    <source>
        <dbReference type="EMBL" id="WNQ11310.1"/>
    </source>
</evidence>
<dbReference type="PANTHER" id="PTHR32322">
    <property type="entry name" value="INNER MEMBRANE TRANSPORTER"/>
    <property type="match status" value="1"/>
</dbReference>
<dbReference type="InterPro" id="IPR000620">
    <property type="entry name" value="EamA_dom"/>
</dbReference>
<keyword evidence="5 6" id="KW-0472">Membrane</keyword>
<feature type="transmembrane region" description="Helical" evidence="6">
    <location>
        <begin position="101"/>
        <end position="120"/>
    </location>
</feature>
<feature type="transmembrane region" description="Helical" evidence="6">
    <location>
        <begin position="39"/>
        <end position="59"/>
    </location>
</feature>
<keyword evidence="4 6" id="KW-1133">Transmembrane helix</keyword>
<dbReference type="AlphaFoldDB" id="A0AA96LDG1"/>
<dbReference type="PANTHER" id="PTHR32322:SF2">
    <property type="entry name" value="EAMA DOMAIN-CONTAINING PROTEIN"/>
    <property type="match status" value="1"/>
</dbReference>
<accession>A0AA96LDG1</accession>
<dbReference type="RefSeq" id="WP_315605086.1">
    <property type="nucleotide sequence ID" value="NZ_CP130318.1"/>
</dbReference>
<protein>
    <submittedName>
        <fullName evidence="8">DMT family transporter</fullName>
    </submittedName>
</protein>
<dbReference type="InterPro" id="IPR050638">
    <property type="entry name" value="AA-Vitamin_Transporters"/>
</dbReference>
<keyword evidence="3 6" id="KW-0812">Transmembrane</keyword>
<evidence type="ECO:0000256" key="3">
    <source>
        <dbReference type="ARBA" id="ARBA00022692"/>
    </source>
</evidence>
<reference evidence="8 9" key="1">
    <citation type="submission" date="2022-02" db="EMBL/GenBank/DDBJ databases">
        <title>Paenibacillus sp. MBLB1776 Whole Genome Shotgun Sequencing.</title>
        <authorList>
            <person name="Hwang C.Y."/>
            <person name="Cho E.-S."/>
            <person name="Seo M.-J."/>
        </authorList>
    </citation>
    <scope>NUCLEOTIDE SEQUENCE [LARGE SCALE GENOMIC DNA]</scope>
    <source>
        <strain evidence="8 9">MBLB1776</strain>
    </source>
</reference>
<feature type="transmembrane region" description="Helical" evidence="6">
    <location>
        <begin position="255"/>
        <end position="273"/>
    </location>
</feature>
<feature type="transmembrane region" description="Helical" evidence="6">
    <location>
        <begin position="221"/>
        <end position="243"/>
    </location>
</feature>
<comment type="subcellular location">
    <subcellularLocation>
        <location evidence="1">Endomembrane system</location>
        <topology evidence="1">Multi-pass membrane protein</topology>
    </subcellularLocation>
</comment>
<dbReference type="KEGG" id="paun:MJA45_27555"/>
<feature type="transmembrane region" description="Helical" evidence="6">
    <location>
        <begin position="279"/>
        <end position="298"/>
    </location>
</feature>
<dbReference type="Pfam" id="PF00892">
    <property type="entry name" value="EamA"/>
    <property type="match status" value="2"/>
</dbReference>
<feature type="transmembrane region" description="Helical" evidence="6">
    <location>
        <begin position="71"/>
        <end position="89"/>
    </location>
</feature>
<evidence type="ECO:0000256" key="6">
    <source>
        <dbReference type="SAM" id="Phobius"/>
    </source>
</evidence>
<evidence type="ECO:0000259" key="7">
    <source>
        <dbReference type="Pfam" id="PF00892"/>
    </source>
</evidence>
<sequence length="317" mass="33077">MNSRPSFGLLYVAMGAALWGTDALLRTPLLGTLTSAEIVLLEHVILLLPAGLFLLRAQGRTALLTLTGREWALLLLVSWGSSGLATWLFTEAFRHGNPSVVLLLQKLQPLFAVVTARLLLEERLPRFFPLYLGTALVGAYLLSFGGKAPFGAASPEEWRGSLLALGAALLWGGGTAFGRRLLGRLSFADLAAARFVLAVPFLAVLLAAQSGSAVPALPAALPLWLALALLALVPGALGMLLYYRGLRDSPASYATLAELCFPASALLLNAAFLGQGLTWTQGLGAGLVCAVVAALPLGRKRVDRSTAPVAAGSTAAA</sequence>
<feature type="domain" description="EamA" evidence="7">
    <location>
        <begin position="7"/>
        <end position="143"/>
    </location>
</feature>
<feature type="transmembrane region" description="Helical" evidence="6">
    <location>
        <begin position="127"/>
        <end position="146"/>
    </location>
</feature>
<dbReference type="InterPro" id="IPR037185">
    <property type="entry name" value="EmrE-like"/>
</dbReference>
<evidence type="ECO:0000256" key="5">
    <source>
        <dbReference type="ARBA" id="ARBA00023136"/>
    </source>
</evidence>
<feature type="domain" description="EamA" evidence="7">
    <location>
        <begin position="159"/>
        <end position="292"/>
    </location>
</feature>
<evidence type="ECO:0000256" key="2">
    <source>
        <dbReference type="ARBA" id="ARBA00007362"/>
    </source>
</evidence>
<feature type="transmembrane region" description="Helical" evidence="6">
    <location>
        <begin position="158"/>
        <end position="178"/>
    </location>
</feature>
<evidence type="ECO:0000313" key="9">
    <source>
        <dbReference type="Proteomes" id="UP001305702"/>
    </source>
</evidence>
<organism evidence="8 9">
    <name type="scientific">Paenibacillus aurantius</name>
    <dbReference type="NCBI Taxonomy" id="2918900"/>
    <lineage>
        <taxon>Bacteria</taxon>
        <taxon>Bacillati</taxon>
        <taxon>Bacillota</taxon>
        <taxon>Bacilli</taxon>
        <taxon>Bacillales</taxon>
        <taxon>Paenibacillaceae</taxon>
        <taxon>Paenibacillus</taxon>
    </lineage>
</organism>
<dbReference type="Proteomes" id="UP001305702">
    <property type="component" value="Chromosome"/>
</dbReference>
<name>A0AA96LDG1_9BACL</name>
<feature type="transmembrane region" description="Helical" evidence="6">
    <location>
        <begin position="190"/>
        <end position="209"/>
    </location>
</feature>
<comment type="similarity">
    <text evidence="2">Belongs to the EamA transporter family.</text>
</comment>
<evidence type="ECO:0000256" key="4">
    <source>
        <dbReference type="ARBA" id="ARBA00022989"/>
    </source>
</evidence>
<dbReference type="EMBL" id="CP130318">
    <property type="protein sequence ID" value="WNQ11310.1"/>
    <property type="molecule type" value="Genomic_DNA"/>
</dbReference>
<keyword evidence="9" id="KW-1185">Reference proteome</keyword>
<gene>
    <name evidence="8" type="ORF">MJA45_27555</name>
</gene>
<proteinExistence type="inferred from homology"/>
<evidence type="ECO:0000256" key="1">
    <source>
        <dbReference type="ARBA" id="ARBA00004127"/>
    </source>
</evidence>
<dbReference type="GO" id="GO:0016020">
    <property type="term" value="C:membrane"/>
    <property type="evidence" value="ECO:0007669"/>
    <property type="project" value="UniProtKB-SubCell"/>
</dbReference>
<dbReference type="SUPFAM" id="SSF103481">
    <property type="entry name" value="Multidrug resistance efflux transporter EmrE"/>
    <property type="match status" value="2"/>
</dbReference>